<evidence type="ECO:0000256" key="2">
    <source>
        <dbReference type="ARBA" id="ARBA00007178"/>
    </source>
</evidence>
<dbReference type="CDD" id="cd02243">
    <property type="entry name" value="cupin_11S_legumin_C"/>
    <property type="match status" value="1"/>
</dbReference>
<evidence type="ECO:0000256" key="7">
    <source>
        <dbReference type="ARBA" id="ARBA00030384"/>
    </source>
</evidence>
<dbReference type="Pfam" id="PF00190">
    <property type="entry name" value="Cupin_1"/>
    <property type="match status" value="2"/>
</dbReference>
<reference evidence="12" key="1">
    <citation type="submission" date="2021-01" db="EMBL/GenBank/DDBJ databases">
        <authorList>
            <consortium name="Genoscope - CEA"/>
            <person name="William W."/>
        </authorList>
    </citation>
    <scope>NUCLEOTIDE SEQUENCE</scope>
</reference>
<evidence type="ECO:0000256" key="3">
    <source>
        <dbReference type="ARBA" id="ARBA00022729"/>
    </source>
</evidence>
<feature type="domain" description="Cupin type-1" evidence="11">
    <location>
        <begin position="302"/>
        <end position="451"/>
    </location>
</feature>
<comment type="subunit">
    <text evidence="9">Hexamer; each subunit is composed of an acidic and a basic chain derived from a single precursor and linked by a disulfide bond.</text>
</comment>
<dbReference type="InterPro" id="IPR050253">
    <property type="entry name" value="Seed_Storage-Functional"/>
</dbReference>
<dbReference type="FunFam" id="2.60.120.10:FF:000124">
    <property type="entry name" value="Glycinin G5"/>
    <property type="match status" value="1"/>
</dbReference>
<dbReference type="EMBL" id="HG994364">
    <property type="protein sequence ID" value="CAF2310147.1"/>
    <property type="molecule type" value="Genomic_DNA"/>
</dbReference>
<evidence type="ECO:0000259" key="11">
    <source>
        <dbReference type="SMART" id="SM00835"/>
    </source>
</evidence>
<dbReference type="Proteomes" id="UP001295469">
    <property type="component" value="Chromosome A10"/>
</dbReference>
<dbReference type="InterPro" id="IPR006044">
    <property type="entry name" value="11S_seedstore_pln"/>
</dbReference>
<comment type="function">
    <text evidence="1">This is a seed storage protein.</text>
</comment>
<proteinExistence type="inferred from homology"/>
<dbReference type="AlphaFoldDB" id="A0A817AT64"/>
<dbReference type="InterPro" id="IPR014710">
    <property type="entry name" value="RmlC-like_jellyroll"/>
</dbReference>
<evidence type="ECO:0000256" key="1">
    <source>
        <dbReference type="ARBA" id="ARBA00002908"/>
    </source>
</evidence>
<dbReference type="GO" id="GO:0010431">
    <property type="term" value="P:seed maturation"/>
    <property type="evidence" value="ECO:0007669"/>
    <property type="project" value="UniProtKB-ARBA"/>
</dbReference>
<dbReference type="InterPro" id="IPR011051">
    <property type="entry name" value="RmlC_Cupin_sf"/>
</dbReference>
<accession>A0A817AT64</accession>
<keyword evidence="6 9" id="KW-1015">Disulfide bond</keyword>
<feature type="compositionally biased region" description="Low complexity" evidence="10">
    <location>
        <begin position="130"/>
        <end position="139"/>
    </location>
</feature>
<evidence type="ECO:0000256" key="10">
    <source>
        <dbReference type="SAM" id="MobiDB-lite"/>
    </source>
</evidence>
<evidence type="ECO:0000256" key="5">
    <source>
        <dbReference type="ARBA" id="ARBA00023129"/>
    </source>
</evidence>
<evidence type="ECO:0000256" key="9">
    <source>
        <dbReference type="RuleBase" id="RU003681"/>
    </source>
</evidence>
<keyword evidence="5 9" id="KW-0708">Seed storage protein</keyword>
<name>A0A817AT64_BRANA</name>
<evidence type="ECO:0000256" key="4">
    <source>
        <dbReference type="ARBA" id="ARBA00022761"/>
    </source>
</evidence>
<protein>
    <recommendedName>
        <fullName evidence="7">11S globulin</fullName>
    </recommendedName>
    <alternativeName>
        <fullName evidence="8">12S storage protein</fullName>
    </alternativeName>
</protein>
<dbReference type="CDD" id="cd02242">
    <property type="entry name" value="cupin_11S_legumin_N"/>
    <property type="match status" value="1"/>
</dbReference>
<evidence type="ECO:0000256" key="6">
    <source>
        <dbReference type="ARBA" id="ARBA00023157"/>
    </source>
</evidence>
<comment type="function">
    <text evidence="9">Seed storage protein.</text>
</comment>
<keyword evidence="3" id="KW-0732">Signal</keyword>
<dbReference type="InterPro" id="IPR006045">
    <property type="entry name" value="Cupin_1"/>
</dbReference>
<feature type="domain" description="Cupin type-1" evidence="11">
    <location>
        <begin position="48"/>
        <end position="249"/>
    </location>
</feature>
<dbReference type="GO" id="GO:0045735">
    <property type="term" value="F:nutrient reservoir activity"/>
    <property type="evidence" value="ECO:0007669"/>
    <property type="project" value="UniProtKB-KW"/>
</dbReference>
<dbReference type="SUPFAM" id="SSF51182">
    <property type="entry name" value="RmlC-like cupins"/>
    <property type="match status" value="1"/>
</dbReference>
<dbReference type="PANTHER" id="PTHR31189">
    <property type="entry name" value="OS03G0336100 PROTEIN-RELATED"/>
    <property type="match status" value="1"/>
</dbReference>
<dbReference type="PROSITE" id="PS00305">
    <property type="entry name" value="11S_SEED_STORAGE"/>
    <property type="match status" value="1"/>
</dbReference>
<dbReference type="SMART" id="SM00835">
    <property type="entry name" value="Cupin_1"/>
    <property type="match status" value="2"/>
</dbReference>
<organism evidence="12">
    <name type="scientific">Brassica napus</name>
    <name type="common">Rape</name>
    <dbReference type="NCBI Taxonomy" id="3708"/>
    <lineage>
        <taxon>Eukaryota</taxon>
        <taxon>Viridiplantae</taxon>
        <taxon>Streptophyta</taxon>
        <taxon>Embryophyta</taxon>
        <taxon>Tracheophyta</taxon>
        <taxon>Spermatophyta</taxon>
        <taxon>Magnoliopsida</taxon>
        <taxon>eudicotyledons</taxon>
        <taxon>Gunneridae</taxon>
        <taxon>Pentapetalae</taxon>
        <taxon>rosids</taxon>
        <taxon>malvids</taxon>
        <taxon>Brassicales</taxon>
        <taxon>Brassicaceae</taxon>
        <taxon>Brassiceae</taxon>
        <taxon>Brassica</taxon>
    </lineage>
</organism>
<comment type="similarity">
    <text evidence="2 9">Belongs to the 11S seed storage protein (globulins) family.</text>
</comment>
<sequence>MHKQKNIVHDCMLNMGPTSLISFFFTFLALFHGFTAQQWPNECQLDQLNALEPSQIIKSEGGRIEVWDHHAPQLRCSGFAFERFVIEPQGLYLPTFLNAGKLTFVVHGHGLMGKVTPGCAETFMDSPVFGQGQSQEQGQEGQGQGQGFRDMHQKVEHLRCGDTIATPPGVAQWFYNNGNEPLILVAAADIANNLNQLDRNLRPFLIAGNNPQGQQWLQGRQQQKQNNIFNGFAPQILAQAFKISVETAQKLQNQQVNRGNIVKVQGQFGVIRPPLRQGQGGQQPQEEGNGLEETLCTMRCTENLDDPSSADVYKPSLGYISTLNSYNLPILRFLRLSALRGSIHNNAMVLPQWNVNANAALYVTKGKAHIQMVNDNGQRVFDQEISQGQLLVVPQGFAVVKRATSQQFQWIEFKSNDNAQINTLAGRTSVMRGLPLEVISNGYQISPQEARSVKFSTLETTLTQSSGPMGYGMPRVEA</sequence>
<dbReference type="PANTHER" id="PTHR31189:SF35">
    <property type="entry name" value="12S SEED STORAGE PROTEIN CRB"/>
    <property type="match status" value="1"/>
</dbReference>
<gene>
    <name evidence="12" type="ORF">DARMORV10_A10P02410.1</name>
</gene>
<keyword evidence="4 9" id="KW-0758">Storage protein</keyword>
<dbReference type="GO" id="GO:0071215">
    <property type="term" value="P:cellular response to abscisic acid stimulus"/>
    <property type="evidence" value="ECO:0007669"/>
    <property type="project" value="UniProtKB-ARBA"/>
</dbReference>
<evidence type="ECO:0000313" key="12">
    <source>
        <dbReference type="EMBL" id="CAF2310147.1"/>
    </source>
</evidence>
<dbReference type="Gene3D" id="2.60.120.10">
    <property type="entry name" value="Jelly Rolls"/>
    <property type="match status" value="2"/>
</dbReference>
<evidence type="ECO:0000256" key="8">
    <source>
        <dbReference type="ARBA" id="ARBA00030664"/>
    </source>
</evidence>
<dbReference type="FunFam" id="2.60.120.10:FF:000073">
    <property type="entry name" value="Glycinin G1"/>
    <property type="match status" value="1"/>
</dbReference>
<dbReference type="PRINTS" id="PR00439">
    <property type="entry name" value="11SGLOBULIN"/>
</dbReference>
<dbReference type="InterPro" id="IPR022379">
    <property type="entry name" value="11S_seedstore_CS"/>
</dbReference>
<feature type="region of interest" description="Disordered" evidence="10">
    <location>
        <begin position="127"/>
        <end position="148"/>
    </location>
</feature>